<evidence type="ECO:0000313" key="3">
    <source>
        <dbReference type="Proteomes" id="UP000596742"/>
    </source>
</evidence>
<comment type="caution">
    <text evidence="2">The sequence shown here is derived from an EMBL/GenBank/DDBJ whole genome shotgun (WGS) entry which is preliminary data.</text>
</comment>
<dbReference type="AlphaFoldDB" id="A0A8B6E1Z0"/>
<proteinExistence type="predicted"/>
<evidence type="ECO:0000259" key="1">
    <source>
        <dbReference type="Pfam" id="PF20700"/>
    </source>
</evidence>
<gene>
    <name evidence="2" type="ORF">MGAL_10B008515</name>
</gene>
<protein>
    <recommendedName>
        <fullName evidence="1">Mutator-like transposase domain-containing protein</fullName>
    </recommendedName>
</protein>
<dbReference type="InterPro" id="IPR049012">
    <property type="entry name" value="Mutator_transp_dom"/>
</dbReference>
<dbReference type="Pfam" id="PF20700">
    <property type="entry name" value="Mutator"/>
    <property type="match status" value="1"/>
</dbReference>
<sequence>MTRIHNHGFKSKRYLKVSESQHARWTKASTYCNDHNYFRVQCFNTSCMHVNSVPTGKRHDRVWDVNSKLATALVHSGLGERQANSFLSELNIPAFSYKLVSARLREVGNVVEEVAKESTNEALEKELAAVEQYVPKNNKN</sequence>
<accession>A0A8B6E1Z0</accession>
<dbReference type="Proteomes" id="UP000596742">
    <property type="component" value="Unassembled WGS sequence"/>
</dbReference>
<keyword evidence="3" id="KW-1185">Reference proteome</keyword>
<dbReference type="OrthoDB" id="7698403at2759"/>
<feature type="domain" description="Mutator-like transposase" evidence="1">
    <location>
        <begin position="38"/>
        <end position="128"/>
    </location>
</feature>
<evidence type="ECO:0000313" key="2">
    <source>
        <dbReference type="EMBL" id="VDI27874.1"/>
    </source>
</evidence>
<reference evidence="2" key="1">
    <citation type="submission" date="2018-11" db="EMBL/GenBank/DDBJ databases">
        <authorList>
            <person name="Alioto T."/>
            <person name="Alioto T."/>
        </authorList>
    </citation>
    <scope>NUCLEOTIDE SEQUENCE</scope>
</reference>
<dbReference type="EMBL" id="UYJE01004423">
    <property type="protein sequence ID" value="VDI27874.1"/>
    <property type="molecule type" value="Genomic_DNA"/>
</dbReference>
<organism evidence="2 3">
    <name type="scientific">Mytilus galloprovincialis</name>
    <name type="common">Mediterranean mussel</name>
    <dbReference type="NCBI Taxonomy" id="29158"/>
    <lineage>
        <taxon>Eukaryota</taxon>
        <taxon>Metazoa</taxon>
        <taxon>Spiralia</taxon>
        <taxon>Lophotrochozoa</taxon>
        <taxon>Mollusca</taxon>
        <taxon>Bivalvia</taxon>
        <taxon>Autobranchia</taxon>
        <taxon>Pteriomorphia</taxon>
        <taxon>Mytilida</taxon>
        <taxon>Mytiloidea</taxon>
        <taxon>Mytilidae</taxon>
        <taxon>Mytilinae</taxon>
        <taxon>Mytilus</taxon>
    </lineage>
</organism>
<name>A0A8B6E1Z0_MYTGA</name>